<evidence type="ECO:0000313" key="1">
    <source>
        <dbReference type="EMBL" id="CAE6768278.1"/>
    </source>
</evidence>
<protein>
    <submittedName>
        <fullName evidence="1">Uncharacterized protein</fullName>
    </submittedName>
</protein>
<dbReference type="EMBL" id="HG992341">
    <property type="protein sequence ID" value="CAE6768257.1"/>
    <property type="molecule type" value="Genomic_DNA"/>
</dbReference>
<gene>
    <name evidence="1" type="ORF">CFBP1159_20980</name>
</gene>
<name>A0A2S7C0G1_9XANT</name>
<dbReference type="Proteomes" id="UP000835243">
    <property type="component" value="Chromosome"/>
</dbReference>
<accession>A0A2S7C0G1</accession>
<proteinExistence type="predicted"/>
<reference evidence="1" key="1">
    <citation type="submission" date="2021-02" db="EMBL/GenBank/DDBJ databases">
        <authorList>
            <person name="Pothier F. J."/>
        </authorList>
    </citation>
    <scope>NUCLEOTIDE SEQUENCE</scope>
    <source>
        <strain evidence="1">CFBP 1159</strain>
    </source>
</reference>
<dbReference type="AlphaFoldDB" id="A0A2S7C0G1"/>
<dbReference type="RefSeq" id="WP_039585657.1">
    <property type="nucleotide sequence ID" value="NZ_CP166095.2"/>
</dbReference>
<sequence length="240" mass="26914">MNTITDAFDDFSHSLRVLQEADFRAASGLLVVDRAEAVGNIENAWSSVLNAFHSLYDAMEKDPGYSLDWYAKPELALILVLRNARHHNHARKVRTLYAHYVQEAEKIGRLEMYLLLDFPAGEEGGDTFDLYLSWEDFNELLALPQGTTRIRPVIAQAIREYLGTASFNSYAVRYDLAENRVVFNAIPLICNAAATLVPIIEKSIKSTSTEAGAFLVLFKDMPQSLMHEPEISVGPIAYMP</sequence>
<organism evidence="1">
    <name type="scientific">Xanthomonas arboricola pv. corylina</name>
    <dbReference type="NCBI Taxonomy" id="487821"/>
    <lineage>
        <taxon>Bacteria</taxon>
        <taxon>Pseudomonadati</taxon>
        <taxon>Pseudomonadota</taxon>
        <taxon>Gammaproteobacteria</taxon>
        <taxon>Lysobacterales</taxon>
        <taxon>Lysobacteraceae</taxon>
        <taxon>Xanthomonas</taxon>
    </lineage>
</organism>
<dbReference type="EMBL" id="HG992341">
    <property type="protein sequence ID" value="CAE6768278.1"/>
    <property type="molecule type" value="Genomic_DNA"/>
</dbReference>